<sequence length="116" mass="13042">MRGTPDPGQLDRQFFALSDTTRRTILEHLSNGPASVTELTEPLGIAMPSVVKHLTVLEDGGLVQSEKAGRVRTYRMTPSAYAAIEQWVAMRRKRLDAKFDRLDRYLSGGKMKEPPR</sequence>
<reference evidence="3" key="1">
    <citation type="submission" date="2006-01" db="EMBL/GenBank/DDBJ databases">
        <title>Genome of the cyst-dividing bacterium Ramlibacter tataouinensis.</title>
        <authorList>
            <person name="Barakat M."/>
            <person name="Ortet P."/>
            <person name="De Luca G."/>
            <person name="Jourlin-Castelli C."/>
            <person name="Ansaldi M."/>
            <person name="Py B."/>
            <person name="Fichant G."/>
            <person name="Coutinho P."/>
            <person name="Voulhoux R."/>
            <person name="Bastien O."/>
            <person name="Roy S."/>
            <person name="Marechal E."/>
            <person name="Henrissat B."/>
            <person name="Quentin Y."/>
            <person name="Noirot P."/>
            <person name="Filloux A."/>
            <person name="Mejean V."/>
            <person name="DuBow M."/>
            <person name="Barras F."/>
            <person name="Heulin T."/>
        </authorList>
    </citation>
    <scope>NUCLEOTIDE SEQUENCE [LARGE SCALE GENOMIC DNA]</scope>
    <source>
        <strain evidence="3">ATCC BAA-407 / DSM 14655 / LMG 21543 / TTB310</strain>
    </source>
</reference>
<name>F5XZ75_RAMTT</name>
<dbReference type="SMART" id="SM00418">
    <property type="entry name" value="HTH_ARSR"/>
    <property type="match status" value="1"/>
</dbReference>
<dbReference type="KEGG" id="rta:Rta_21490"/>
<dbReference type="CDD" id="cd00090">
    <property type="entry name" value="HTH_ARSR"/>
    <property type="match status" value="1"/>
</dbReference>
<dbReference type="InterPro" id="IPR011991">
    <property type="entry name" value="ArsR-like_HTH"/>
</dbReference>
<dbReference type="Proteomes" id="UP000008385">
    <property type="component" value="Chromosome"/>
</dbReference>
<accession>F5XZ75</accession>
<organism evidence="2 3">
    <name type="scientific">Ramlibacter tataouinensis (strain ATCC BAA-407 / DSM 14655 / LMG 21543 / TTB310)</name>
    <dbReference type="NCBI Taxonomy" id="365046"/>
    <lineage>
        <taxon>Bacteria</taxon>
        <taxon>Pseudomonadati</taxon>
        <taxon>Pseudomonadota</taxon>
        <taxon>Betaproteobacteria</taxon>
        <taxon>Burkholderiales</taxon>
        <taxon>Comamonadaceae</taxon>
        <taxon>Ramlibacter</taxon>
    </lineage>
</organism>
<dbReference type="NCBIfam" id="NF033788">
    <property type="entry name" value="HTH_metalloreg"/>
    <property type="match status" value="1"/>
</dbReference>
<gene>
    <name evidence="2" type="ordered locus">Rta_21490</name>
</gene>
<dbReference type="OrthoDB" id="9791888at2"/>
<dbReference type="PANTHER" id="PTHR38600">
    <property type="entry name" value="TRANSCRIPTIONAL REGULATORY PROTEIN"/>
    <property type="match status" value="1"/>
</dbReference>
<dbReference type="PROSITE" id="PS50987">
    <property type="entry name" value="HTH_ARSR_2"/>
    <property type="match status" value="1"/>
</dbReference>
<protein>
    <submittedName>
        <fullName evidence="2">Transcriptional regulator, ArsR family-like protein</fullName>
    </submittedName>
</protein>
<dbReference type="eggNOG" id="COG0640">
    <property type="taxonomic scope" value="Bacteria"/>
</dbReference>
<dbReference type="RefSeq" id="WP_013901477.1">
    <property type="nucleotide sequence ID" value="NC_015677.1"/>
</dbReference>
<dbReference type="InterPro" id="IPR036388">
    <property type="entry name" value="WH-like_DNA-bd_sf"/>
</dbReference>
<dbReference type="PANTHER" id="PTHR38600:SF1">
    <property type="entry name" value="TRANSCRIPTIONAL REGULATORY PROTEIN"/>
    <property type="match status" value="1"/>
</dbReference>
<evidence type="ECO:0000313" key="2">
    <source>
        <dbReference type="EMBL" id="AEG93245.1"/>
    </source>
</evidence>
<dbReference type="InterPro" id="IPR001845">
    <property type="entry name" value="HTH_ArsR_DNA-bd_dom"/>
</dbReference>
<dbReference type="SUPFAM" id="SSF46785">
    <property type="entry name" value="Winged helix' DNA-binding domain"/>
    <property type="match status" value="1"/>
</dbReference>
<evidence type="ECO:0000313" key="3">
    <source>
        <dbReference type="Proteomes" id="UP000008385"/>
    </source>
</evidence>
<evidence type="ECO:0000259" key="1">
    <source>
        <dbReference type="PROSITE" id="PS50987"/>
    </source>
</evidence>
<dbReference type="AlphaFoldDB" id="F5XZ75"/>
<dbReference type="Gene3D" id="1.10.10.10">
    <property type="entry name" value="Winged helix-like DNA-binding domain superfamily/Winged helix DNA-binding domain"/>
    <property type="match status" value="1"/>
</dbReference>
<dbReference type="EMBL" id="CP000245">
    <property type="protein sequence ID" value="AEG93245.1"/>
    <property type="molecule type" value="Genomic_DNA"/>
</dbReference>
<dbReference type="GO" id="GO:0003700">
    <property type="term" value="F:DNA-binding transcription factor activity"/>
    <property type="evidence" value="ECO:0007669"/>
    <property type="project" value="InterPro"/>
</dbReference>
<proteinExistence type="predicted"/>
<dbReference type="InterPro" id="IPR036390">
    <property type="entry name" value="WH_DNA-bd_sf"/>
</dbReference>
<dbReference type="HOGENOM" id="CLU_097806_0_2_4"/>
<keyword evidence="3" id="KW-1185">Reference proteome</keyword>
<dbReference type="STRING" id="365046.Rta_21490"/>
<dbReference type="PRINTS" id="PR00778">
    <property type="entry name" value="HTHARSR"/>
</dbReference>
<dbReference type="Pfam" id="PF12840">
    <property type="entry name" value="HTH_20"/>
    <property type="match status" value="1"/>
</dbReference>
<reference evidence="2 3" key="2">
    <citation type="journal article" date="2011" name="PLoS ONE">
        <title>The Cyst-Dividing Bacterium Ramlibacter tataouinensis TTB310 Genome Reveals a Well-Stocked Toolbox for Adaptation to a Desert Environment.</title>
        <authorList>
            <person name="De Luca G."/>
            <person name="Barakat M."/>
            <person name="Ortet P."/>
            <person name="Fochesato S."/>
            <person name="Jourlin-Castelli C."/>
            <person name="Ansaldi M."/>
            <person name="Py B."/>
            <person name="Fichant G."/>
            <person name="Coutinho P.M."/>
            <person name="Voulhoux R."/>
            <person name="Bastien O."/>
            <person name="Marechal E."/>
            <person name="Henrissat B."/>
            <person name="Quentin Y."/>
            <person name="Noirot P."/>
            <person name="Filloux A."/>
            <person name="Mejean V."/>
            <person name="Dubow M.S."/>
            <person name="Barras F."/>
            <person name="Barbe V."/>
            <person name="Weissenbach J."/>
            <person name="Mihalcescu I."/>
            <person name="Vermeglio A."/>
            <person name="Achouak W."/>
            <person name="Heulin T."/>
        </authorList>
    </citation>
    <scope>NUCLEOTIDE SEQUENCE [LARGE SCALE GENOMIC DNA]</scope>
    <source>
        <strain evidence="3">ATCC BAA-407 / DSM 14655 / LMG 21543 / TTB310</strain>
    </source>
</reference>
<feature type="domain" description="HTH arsR-type" evidence="1">
    <location>
        <begin position="2"/>
        <end position="96"/>
    </location>
</feature>